<dbReference type="SUPFAM" id="SSF53335">
    <property type="entry name" value="S-adenosyl-L-methionine-dependent methyltransferases"/>
    <property type="match status" value="1"/>
</dbReference>
<dbReference type="GO" id="GO:0008168">
    <property type="term" value="F:methyltransferase activity"/>
    <property type="evidence" value="ECO:0007669"/>
    <property type="project" value="UniProtKB-UniRule"/>
</dbReference>
<sequence>MKAGPSRTAWGVARLRALHQLRDGGVIFPDPFAIALLGEDVAALQARPETPDSRRVRRFIAARSRIGEAFLARAVERGVRQVAMLGAGFDTFALRNPYPDLRVFEIDHPATQEHKRARLSAAGLAIPAGLRLVPVDFERDSLMEALSAAGFEASAPCFFLWLGVIVYLTPDAIDTTLRLIARLGDAELVFDYTEPPESFPAAARAFVAERRRRVAAIGEPWVSHFRREEMAARLQAHGFAHSEDLDGAAIEDWITAHTPGMAGRRIAGSHLVRARVLR</sequence>
<keyword evidence="3" id="KW-0808">Transferase</keyword>
<dbReference type="AlphaFoldDB" id="A0A9W6JSY1"/>
<proteinExistence type="inferred from homology"/>
<comment type="function">
    <text evidence="4">Exhibits S-adenosyl-L-methionine-dependent methyltransferase activity.</text>
</comment>
<dbReference type="GO" id="GO:0032259">
    <property type="term" value="P:methylation"/>
    <property type="evidence" value="ECO:0007669"/>
    <property type="project" value="UniProtKB-KW"/>
</dbReference>
<organism evidence="5 6">
    <name type="scientific">Ancylobacter defluvii</name>
    <dbReference type="NCBI Taxonomy" id="1282440"/>
    <lineage>
        <taxon>Bacteria</taxon>
        <taxon>Pseudomonadati</taxon>
        <taxon>Pseudomonadota</taxon>
        <taxon>Alphaproteobacteria</taxon>
        <taxon>Hyphomicrobiales</taxon>
        <taxon>Xanthobacteraceae</taxon>
        <taxon>Ancylobacter</taxon>
    </lineage>
</organism>
<dbReference type="Pfam" id="PF04072">
    <property type="entry name" value="LCM"/>
    <property type="match status" value="1"/>
</dbReference>
<evidence type="ECO:0000313" key="5">
    <source>
        <dbReference type="EMBL" id="GLK82026.1"/>
    </source>
</evidence>
<comment type="similarity">
    <text evidence="1 4">Belongs to the UPF0677 family.</text>
</comment>
<dbReference type="InterPro" id="IPR029063">
    <property type="entry name" value="SAM-dependent_MTases_sf"/>
</dbReference>
<evidence type="ECO:0000256" key="4">
    <source>
        <dbReference type="RuleBase" id="RU362030"/>
    </source>
</evidence>
<reference evidence="5" key="1">
    <citation type="journal article" date="2014" name="Int. J. Syst. Evol. Microbiol.">
        <title>Complete genome sequence of Corynebacterium casei LMG S-19264T (=DSM 44701T), isolated from a smear-ripened cheese.</title>
        <authorList>
            <consortium name="US DOE Joint Genome Institute (JGI-PGF)"/>
            <person name="Walter F."/>
            <person name="Albersmeier A."/>
            <person name="Kalinowski J."/>
            <person name="Ruckert C."/>
        </authorList>
    </citation>
    <scope>NUCLEOTIDE SEQUENCE</scope>
    <source>
        <strain evidence="5">VKM B-2789</strain>
    </source>
</reference>
<protein>
    <recommendedName>
        <fullName evidence="4">S-adenosyl-L-methionine-dependent methyltransferase</fullName>
        <ecNumber evidence="4">2.1.1.-</ecNumber>
    </recommendedName>
</protein>
<evidence type="ECO:0000256" key="2">
    <source>
        <dbReference type="ARBA" id="ARBA00022603"/>
    </source>
</evidence>
<keyword evidence="2 4" id="KW-0489">Methyltransferase</keyword>
<dbReference type="RefSeq" id="WP_213362258.1">
    <property type="nucleotide sequence ID" value="NZ_BSFM01000001.1"/>
</dbReference>
<dbReference type="InterPro" id="IPR011610">
    <property type="entry name" value="SAM_mthyl_Trfase_ML2640-like"/>
</dbReference>
<keyword evidence="6" id="KW-1185">Reference proteome</keyword>
<dbReference type="InterPro" id="IPR007213">
    <property type="entry name" value="Ppm1/Ppm2/Tcmp"/>
</dbReference>
<evidence type="ECO:0000313" key="6">
    <source>
        <dbReference type="Proteomes" id="UP001143330"/>
    </source>
</evidence>
<reference evidence="5" key="2">
    <citation type="submission" date="2023-01" db="EMBL/GenBank/DDBJ databases">
        <authorList>
            <person name="Sun Q."/>
            <person name="Evtushenko L."/>
        </authorList>
    </citation>
    <scope>NUCLEOTIDE SEQUENCE</scope>
    <source>
        <strain evidence="5">VKM B-2789</strain>
    </source>
</reference>
<dbReference type="PANTHER" id="PTHR43619">
    <property type="entry name" value="S-ADENOSYL-L-METHIONINE-DEPENDENT METHYLTRANSFERASE YKTD-RELATED"/>
    <property type="match status" value="1"/>
</dbReference>
<accession>A0A9W6JSY1</accession>
<dbReference type="Gene3D" id="3.40.50.150">
    <property type="entry name" value="Vaccinia Virus protein VP39"/>
    <property type="match status" value="1"/>
</dbReference>
<evidence type="ECO:0000256" key="3">
    <source>
        <dbReference type="ARBA" id="ARBA00022679"/>
    </source>
</evidence>
<dbReference type="EC" id="2.1.1.-" evidence="4"/>
<comment type="caution">
    <text evidence="5">The sequence shown here is derived from an EMBL/GenBank/DDBJ whole genome shotgun (WGS) entry which is preliminary data.</text>
</comment>
<dbReference type="EMBL" id="BSFM01000001">
    <property type="protein sequence ID" value="GLK82026.1"/>
    <property type="molecule type" value="Genomic_DNA"/>
</dbReference>
<name>A0A9W6JSY1_9HYPH</name>
<gene>
    <name evidence="5" type="ORF">GCM10017653_00950</name>
</gene>
<dbReference type="NCBIfam" id="TIGR00027">
    <property type="entry name" value="mthyl_TIGR00027"/>
    <property type="match status" value="1"/>
</dbReference>
<evidence type="ECO:0000256" key="1">
    <source>
        <dbReference type="ARBA" id="ARBA00008138"/>
    </source>
</evidence>
<dbReference type="Proteomes" id="UP001143330">
    <property type="component" value="Unassembled WGS sequence"/>
</dbReference>
<keyword evidence="4" id="KW-0949">S-adenosyl-L-methionine</keyword>
<dbReference type="PANTHER" id="PTHR43619:SF2">
    <property type="entry name" value="S-ADENOSYL-L-METHIONINE-DEPENDENT METHYLTRANSFERASES SUPERFAMILY PROTEIN"/>
    <property type="match status" value="1"/>
</dbReference>